<gene>
    <name evidence="5" type="ORF">E4634_17690</name>
</gene>
<dbReference type="PANTHER" id="PTHR46229:SF2">
    <property type="entry name" value="BOLA-LIKE PROTEIN 1"/>
    <property type="match status" value="1"/>
</dbReference>
<evidence type="ECO:0000313" key="6">
    <source>
        <dbReference type="Proteomes" id="UP000298050"/>
    </source>
</evidence>
<name>A0A4Z0LXG9_9GAMM</name>
<keyword evidence="6" id="KW-1185">Reference proteome</keyword>
<dbReference type="Gene3D" id="3.30.300.90">
    <property type="entry name" value="BolA-like"/>
    <property type="match status" value="1"/>
</dbReference>
<dbReference type="GO" id="GO:0005829">
    <property type="term" value="C:cytosol"/>
    <property type="evidence" value="ECO:0007669"/>
    <property type="project" value="TreeGrafter"/>
</dbReference>
<evidence type="ECO:0000256" key="4">
    <source>
        <dbReference type="SAM" id="MobiDB-lite"/>
    </source>
</evidence>
<evidence type="ECO:0000256" key="2">
    <source>
        <dbReference type="ARBA" id="ARBA00074073"/>
    </source>
</evidence>
<reference evidence="5 6" key="1">
    <citation type="submission" date="2019-04" db="EMBL/GenBank/DDBJ databases">
        <title>Taxonomy of novel Haliea sp. from mangrove soil of West Coast of India.</title>
        <authorList>
            <person name="Verma A."/>
            <person name="Kumar P."/>
            <person name="Krishnamurthi S."/>
        </authorList>
    </citation>
    <scope>NUCLEOTIDE SEQUENCE [LARGE SCALE GENOMIC DNA]</scope>
    <source>
        <strain evidence="5 6">SAOS-164</strain>
    </source>
</reference>
<proteinExistence type="inferred from homology"/>
<dbReference type="EMBL" id="SRLE01000012">
    <property type="protein sequence ID" value="TGD71940.1"/>
    <property type="molecule type" value="Genomic_DNA"/>
</dbReference>
<dbReference type="FunFam" id="3.30.300.90:FF:000001">
    <property type="entry name" value="Transcriptional regulator BolA"/>
    <property type="match status" value="1"/>
</dbReference>
<sequence length="107" mass="11574">MTIQQSIETKLNSGLQPELLEVINESHMHSVPPNSETHFKVTLVSAAFDGKRHVARHQLVYGLLGEEMGGPVHALALHTYSPQEWAQRGAAAPDSPACLGGSKQEAH</sequence>
<dbReference type="InterPro" id="IPR050961">
    <property type="entry name" value="BolA/IbaG_stress_morph_reg"/>
</dbReference>
<dbReference type="RefSeq" id="WP_135445984.1">
    <property type="nucleotide sequence ID" value="NZ_SRLE01000012.1"/>
</dbReference>
<comment type="caution">
    <text evidence="5">The sequence shown here is derived from an EMBL/GenBank/DDBJ whole genome shotgun (WGS) entry which is preliminary data.</text>
</comment>
<organism evidence="5 6">
    <name type="scientific">Mangrovimicrobium sediminis</name>
    <dbReference type="NCBI Taxonomy" id="2562682"/>
    <lineage>
        <taxon>Bacteria</taxon>
        <taxon>Pseudomonadati</taxon>
        <taxon>Pseudomonadota</taxon>
        <taxon>Gammaproteobacteria</taxon>
        <taxon>Cellvibrionales</taxon>
        <taxon>Halieaceae</taxon>
        <taxon>Mangrovimicrobium</taxon>
    </lineage>
</organism>
<dbReference type="InterPro" id="IPR002634">
    <property type="entry name" value="BolA"/>
</dbReference>
<dbReference type="Proteomes" id="UP000298050">
    <property type="component" value="Unassembled WGS sequence"/>
</dbReference>
<dbReference type="PIRSF" id="PIRSF003113">
    <property type="entry name" value="BolA"/>
    <property type="match status" value="1"/>
</dbReference>
<dbReference type="Pfam" id="PF01722">
    <property type="entry name" value="BolA"/>
    <property type="match status" value="1"/>
</dbReference>
<accession>A0A4Z0LXG9</accession>
<dbReference type="PANTHER" id="PTHR46229">
    <property type="entry name" value="BOLA TRANSCRIPTION REGULATOR"/>
    <property type="match status" value="1"/>
</dbReference>
<dbReference type="SUPFAM" id="SSF82657">
    <property type="entry name" value="BolA-like"/>
    <property type="match status" value="1"/>
</dbReference>
<dbReference type="GO" id="GO:0006351">
    <property type="term" value="P:DNA-templated transcription"/>
    <property type="evidence" value="ECO:0007669"/>
    <property type="project" value="TreeGrafter"/>
</dbReference>
<evidence type="ECO:0000313" key="5">
    <source>
        <dbReference type="EMBL" id="TGD71940.1"/>
    </source>
</evidence>
<dbReference type="InterPro" id="IPR036065">
    <property type="entry name" value="BolA-like_sf"/>
</dbReference>
<evidence type="ECO:0000256" key="1">
    <source>
        <dbReference type="ARBA" id="ARBA00005578"/>
    </source>
</evidence>
<evidence type="ECO:0000256" key="3">
    <source>
        <dbReference type="RuleBase" id="RU003860"/>
    </source>
</evidence>
<dbReference type="GO" id="GO:1990229">
    <property type="term" value="C:iron-sulfur cluster assembly complex"/>
    <property type="evidence" value="ECO:0007669"/>
    <property type="project" value="UniProtKB-ARBA"/>
</dbReference>
<comment type="similarity">
    <text evidence="1 3">Belongs to the BolA/IbaG family.</text>
</comment>
<dbReference type="OrthoDB" id="9801469at2"/>
<feature type="region of interest" description="Disordered" evidence="4">
    <location>
        <begin position="87"/>
        <end position="107"/>
    </location>
</feature>
<protein>
    <recommendedName>
        <fullName evidence="2">DNA-binding transcriptional regulator BolA</fullName>
    </recommendedName>
</protein>
<dbReference type="AlphaFoldDB" id="A0A4Z0LXG9"/>